<dbReference type="GO" id="GO:0006508">
    <property type="term" value="P:proteolysis"/>
    <property type="evidence" value="ECO:0007669"/>
    <property type="project" value="UniProtKB-KW"/>
</dbReference>
<dbReference type="KEGG" id="api:103308169"/>
<keyword evidence="7" id="KW-1185">Reference proteome</keyword>
<keyword evidence="3" id="KW-0378">Hydrolase</keyword>
<dbReference type="PANTHER" id="PTHR12606">
    <property type="entry name" value="SENTRIN/SUMO-SPECIFIC PROTEASE"/>
    <property type="match status" value="1"/>
</dbReference>
<dbReference type="GO" id="GO:0016926">
    <property type="term" value="P:protein desumoylation"/>
    <property type="evidence" value="ECO:0007669"/>
    <property type="project" value="TreeGrafter"/>
</dbReference>
<name>A0A8R2B2H6_ACYPI</name>
<dbReference type="InterPro" id="IPR038765">
    <property type="entry name" value="Papain-like_cys_pep_sf"/>
</dbReference>
<dbReference type="GO" id="GO:0005634">
    <property type="term" value="C:nucleus"/>
    <property type="evidence" value="ECO:0007669"/>
    <property type="project" value="TreeGrafter"/>
</dbReference>
<dbReference type="AlphaFoldDB" id="A0A8R2B2H6"/>
<keyword evidence="2" id="KW-0645">Protease</keyword>
<comment type="similarity">
    <text evidence="1">Belongs to the peptidase C48 family.</text>
</comment>
<dbReference type="EnsemblMetazoa" id="XM_008181117.3">
    <property type="protein sequence ID" value="XP_008179339.1"/>
    <property type="gene ID" value="LOC103308169"/>
</dbReference>
<dbReference type="OMA" id="VCIFAEY"/>
<evidence type="ECO:0000256" key="1">
    <source>
        <dbReference type="ARBA" id="ARBA00005234"/>
    </source>
</evidence>
<keyword evidence="4" id="KW-0788">Thiol protease</keyword>
<sequence length="187" mass="22363">MAHNTQWYLNDYVINDYFELIKKRDPSIYCFDTFFFENYKNFGYSRVKSWTKNINIFSKRKLFFPINIKRRNIPPHWILVVVDINHNQITGYDSLKKSNLVAYRDDVLKYLEEEHLGKLGESLPIDNWEKVQGENPYQENGIDCGVYVCIFAEYISRDVAFNFDQDFMAGFRKLMAYELCTKQLINI</sequence>
<dbReference type="Pfam" id="PF02902">
    <property type="entry name" value="Peptidase_C48"/>
    <property type="match status" value="1"/>
</dbReference>
<reference evidence="6" key="2">
    <citation type="submission" date="2022-06" db="UniProtKB">
        <authorList>
            <consortium name="EnsemblMetazoa"/>
        </authorList>
    </citation>
    <scope>IDENTIFICATION</scope>
</reference>
<reference evidence="7" key="1">
    <citation type="submission" date="2010-06" db="EMBL/GenBank/DDBJ databases">
        <authorList>
            <person name="Jiang H."/>
            <person name="Abraham K."/>
            <person name="Ali S."/>
            <person name="Alsbrooks S.L."/>
            <person name="Anim B.N."/>
            <person name="Anosike U.S."/>
            <person name="Attaway T."/>
            <person name="Bandaranaike D.P."/>
            <person name="Battles P.K."/>
            <person name="Bell S.N."/>
            <person name="Bell A.V."/>
            <person name="Beltran B."/>
            <person name="Bickham C."/>
            <person name="Bustamante Y."/>
            <person name="Caleb T."/>
            <person name="Canada A."/>
            <person name="Cardenas V."/>
            <person name="Carter K."/>
            <person name="Chacko J."/>
            <person name="Chandrabose M.N."/>
            <person name="Chavez D."/>
            <person name="Chavez A."/>
            <person name="Chen L."/>
            <person name="Chu H.-S."/>
            <person name="Claassen K.J."/>
            <person name="Cockrell R."/>
            <person name="Collins M."/>
            <person name="Cooper J.A."/>
            <person name="Cree A."/>
            <person name="Curry S.M."/>
            <person name="Da Y."/>
            <person name="Dao M.D."/>
            <person name="Das B."/>
            <person name="Davila M.-L."/>
            <person name="Davy-Carroll L."/>
            <person name="Denson S."/>
            <person name="Dinh H."/>
            <person name="Ebong V.E."/>
            <person name="Edwards J.R."/>
            <person name="Egan A."/>
            <person name="El-Daye J."/>
            <person name="Escobedo L."/>
            <person name="Fernandez S."/>
            <person name="Fernando P.R."/>
            <person name="Flagg N."/>
            <person name="Forbes L.D."/>
            <person name="Fowler R.G."/>
            <person name="Fu Q."/>
            <person name="Gabisi R.A."/>
            <person name="Ganer J."/>
            <person name="Garbino Pronczuk A."/>
            <person name="Garcia R.M."/>
            <person name="Garner T."/>
            <person name="Garrett T.E."/>
            <person name="Gonzalez D.A."/>
            <person name="Hamid H."/>
            <person name="Hawkins E.S."/>
            <person name="Hirani K."/>
            <person name="Hogues M.E."/>
            <person name="Hollins B."/>
            <person name="Hsiao C.-H."/>
            <person name="Jabil R."/>
            <person name="James M.L."/>
            <person name="Jhangiani S.N."/>
            <person name="Johnson B."/>
            <person name="Johnson Q."/>
            <person name="Joshi V."/>
            <person name="Kalu J.B."/>
            <person name="Kam C."/>
            <person name="Kashfia A."/>
            <person name="Keebler J."/>
            <person name="Kisamo H."/>
            <person name="Kovar C.L."/>
            <person name="Lago L.A."/>
            <person name="Lai C.-Y."/>
            <person name="Laidlaw J."/>
            <person name="Lara F."/>
            <person name="Le T.-K."/>
            <person name="Lee S.L."/>
            <person name="Legall F.H."/>
            <person name="Lemon S.J."/>
            <person name="Lewis L.R."/>
            <person name="Li B."/>
            <person name="Liu Y."/>
            <person name="Liu Y.-S."/>
            <person name="Lopez J."/>
            <person name="Lozado R.J."/>
            <person name="Lu J."/>
            <person name="Madu R.C."/>
            <person name="Maheshwari M."/>
            <person name="Maheshwari R."/>
            <person name="Malloy K."/>
            <person name="Martinez E."/>
            <person name="Mathew T."/>
            <person name="Mercado I.C."/>
            <person name="Mercado C."/>
            <person name="Meyer B."/>
            <person name="Montgomery K."/>
            <person name="Morgan M.B."/>
            <person name="Munidasa M."/>
            <person name="Nazareth L.V."/>
            <person name="Nelson J."/>
            <person name="Ng B.M."/>
            <person name="Nguyen N.B."/>
            <person name="Nguyen P.Q."/>
            <person name="Nguyen T."/>
            <person name="Obregon M."/>
            <person name="Okwuonu G.O."/>
            <person name="Onwere C.G."/>
            <person name="Orozco G."/>
            <person name="Parra A."/>
            <person name="Patel S."/>
            <person name="Patil S."/>
            <person name="Perez A."/>
            <person name="Perez Y."/>
            <person name="Pham C."/>
            <person name="Primus E.L."/>
            <person name="Pu L.-L."/>
            <person name="Puazo M."/>
            <person name="Qin X."/>
            <person name="Quiroz J.B."/>
            <person name="Reese J."/>
            <person name="Richards S."/>
            <person name="Rives C.M."/>
            <person name="Robberts R."/>
            <person name="Ruiz S.J."/>
            <person name="Ruiz M.J."/>
            <person name="Santibanez J."/>
            <person name="Schneider B.W."/>
            <person name="Sisson I."/>
            <person name="Smith M."/>
            <person name="Sodergren E."/>
            <person name="Song X.-Z."/>
            <person name="Song B.B."/>
            <person name="Summersgill H."/>
            <person name="Thelus R."/>
            <person name="Thornton R.D."/>
            <person name="Trejos Z.Y."/>
            <person name="Usmani K."/>
            <person name="Vattathil S."/>
            <person name="Villasana D."/>
            <person name="Walker D.L."/>
            <person name="Wang S."/>
            <person name="Wang K."/>
            <person name="White C.S."/>
            <person name="Williams A.C."/>
            <person name="Williamson J."/>
            <person name="Wilson K."/>
            <person name="Woghiren I.O."/>
            <person name="Woodworth J.R."/>
            <person name="Worley K.C."/>
            <person name="Wright R.A."/>
            <person name="Wu W."/>
            <person name="Young L."/>
            <person name="Zhang L."/>
            <person name="Zhang J."/>
            <person name="Zhu Y."/>
            <person name="Muzny D.M."/>
            <person name="Weinstock G."/>
            <person name="Gibbs R.A."/>
        </authorList>
    </citation>
    <scope>NUCLEOTIDE SEQUENCE [LARGE SCALE GENOMIC DNA]</scope>
    <source>
        <strain evidence="7">LSR1</strain>
    </source>
</reference>
<dbReference type="OrthoDB" id="8188607at2759"/>
<evidence type="ECO:0000256" key="4">
    <source>
        <dbReference type="ARBA" id="ARBA00022807"/>
    </source>
</evidence>
<dbReference type="PANTHER" id="PTHR12606:SF141">
    <property type="entry name" value="GH15225P-RELATED"/>
    <property type="match status" value="1"/>
</dbReference>
<organism evidence="6 7">
    <name type="scientific">Acyrthosiphon pisum</name>
    <name type="common">Pea aphid</name>
    <dbReference type="NCBI Taxonomy" id="7029"/>
    <lineage>
        <taxon>Eukaryota</taxon>
        <taxon>Metazoa</taxon>
        <taxon>Ecdysozoa</taxon>
        <taxon>Arthropoda</taxon>
        <taxon>Hexapoda</taxon>
        <taxon>Insecta</taxon>
        <taxon>Pterygota</taxon>
        <taxon>Neoptera</taxon>
        <taxon>Paraneoptera</taxon>
        <taxon>Hemiptera</taxon>
        <taxon>Sternorrhyncha</taxon>
        <taxon>Aphidomorpha</taxon>
        <taxon>Aphidoidea</taxon>
        <taxon>Aphididae</taxon>
        <taxon>Macrosiphini</taxon>
        <taxon>Acyrthosiphon</taxon>
    </lineage>
</organism>
<proteinExistence type="inferred from homology"/>
<evidence type="ECO:0000256" key="2">
    <source>
        <dbReference type="ARBA" id="ARBA00022670"/>
    </source>
</evidence>
<dbReference type="GeneID" id="103308169"/>
<evidence type="ECO:0000313" key="6">
    <source>
        <dbReference type="EnsemblMetazoa" id="XP_008179339.1"/>
    </source>
</evidence>
<dbReference type="RefSeq" id="XP_008179339.1">
    <property type="nucleotide sequence ID" value="XM_008181117.2"/>
</dbReference>
<feature type="domain" description="Ubiquitin-like protease family profile" evidence="5">
    <location>
        <begin position="1"/>
        <end position="155"/>
    </location>
</feature>
<evidence type="ECO:0000259" key="5">
    <source>
        <dbReference type="PROSITE" id="PS50600"/>
    </source>
</evidence>
<dbReference type="PROSITE" id="PS50600">
    <property type="entry name" value="ULP_PROTEASE"/>
    <property type="match status" value="1"/>
</dbReference>
<dbReference type="SUPFAM" id="SSF54001">
    <property type="entry name" value="Cysteine proteinases"/>
    <property type="match status" value="1"/>
</dbReference>
<dbReference type="Proteomes" id="UP000007819">
    <property type="component" value="Chromosome A2"/>
</dbReference>
<evidence type="ECO:0000256" key="3">
    <source>
        <dbReference type="ARBA" id="ARBA00022801"/>
    </source>
</evidence>
<dbReference type="Gene3D" id="3.40.395.10">
    <property type="entry name" value="Adenoviral Proteinase, Chain A"/>
    <property type="match status" value="1"/>
</dbReference>
<dbReference type="InterPro" id="IPR003653">
    <property type="entry name" value="Peptidase_C48_C"/>
</dbReference>
<evidence type="ECO:0000313" key="7">
    <source>
        <dbReference type="Proteomes" id="UP000007819"/>
    </source>
</evidence>
<accession>A0A8R2B2H6</accession>
<protein>
    <recommendedName>
        <fullName evidence="5">Ubiquitin-like protease family profile domain-containing protein</fullName>
    </recommendedName>
</protein>
<dbReference type="GO" id="GO:0016929">
    <property type="term" value="F:deSUMOylase activity"/>
    <property type="evidence" value="ECO:0007669"/>
    <property type="project" value="TreeGrafter"/>
</dbReference>